<dbReference type="InterPro" id="IPR008949">
    <property type="entry name" value="Isoprenoid_synthase_dom_sf"/>
</dbReference>
<organism evidence="3 4">
    <name type="scientific">Cerrena zonata</name>
    <dbReference type="NCBI Taxonomy" id="2478898"/>
    <lineage>
        <taxon>Eukaryota</taxon>
        <taxon>Fungi</taxon>
        <taxon>Dikarya</taxon>
        <taxon>Basidiomycota</taxon>
        <taxon>Agaricomycotina</taxon>
        <taxon>Agaricomycetes</taxon>
        <taxon>Polyporales</taxon>
        <taxon>Cerrenaceae</taxon>
        <taxon>Cerrena</taxon>
    </lineage>
</organism>
<dbReference type="SUPFAM" id="SSF48576">
    <property type="entry name" value="Terpenoid synthases"/>
    <property type="match status" value="1"/>
</dbReference>
<dbReference type="Pfam" id="PF06330">
    <property type="entry name" value="TRI5"/>
    <property type="match status" value="1"/>
</dbReference>
<evidence type="ECO:0000313" key="3">
    <source>
        <dbReference type="EMBL" id="KAK7683865.1"/>
    </source>
</evidence>
<dbReference type="GO" id="GO:0016838">
    <property type="term" value="F:carbon-oxygen lyase activity, acting on phosphates"/>
    <property type="evidence" value="ECO:0007669"/>
    <property type="project" value="InterPro"/>
</dbReference>
<reference evidence="3 4" key="1">
    <citation type="submission" date="2022-09" db="EMBL/GenBank/DDBJ databases">
        <authorList>
            <person name="Palmer J.M."/>
        </authorList>
    </citation>
    <scope>NUCLEOTIDE SEQUENCE [LARGE SCALE GENOMIC DNA]</scope>
    <source>
        <strain evidence="3 4">DSM 7382</strain>
    </source>
</reference>
<keyword evidence="2" id="KW-0456">Lyase</keyword>
<dbReference type="Gene3D" id="1.10.600.10">
    <property type="entry name" value="Farnesyl Diphosphate Synthase"/>
    <property type="match status" value="1"/>
</dbReference>
<proteinExistence type="inferred from homology"/>
<dbReference type="AlphaFoldDB" id="A0AAW0FRC5"/>
<evidence type="ECO:0000313" key="4">
    <source>
        <dbReference type="Proteomes" id="UP001385951"/>
    </source>
</evidence>
<evidence type="ECO:0000256" key="2">
    <source>
        <dbReference type="ARBA" id="ARBA00023239"/>
    </source>
</evidence>
<dbReference type="EMBL" id="JASBNA010000029">
    <property type="protein sequence ID" value="KAK7683865.1"/>
    <property type="molecule type" value="Genomic_DNA"/>
</dbReference>
<accession>A0AAW0FRC5</accession>
<evidence type="ECO:0000256" key="1">
    <source>
        <dbReference type="ARBA" id="ARBA00007946"/>
    </source>
</evidence>
<protein>
    <recommendedName>
        <fullName evidence="5">Terpenoid synthase</fullName>
    </recommendedName>
</protein>
<evidence type="ECO:0008006" key="5">
    <source>
        <dbReference type="Google" id="ProtNLM"/>
    </source>
</evidence>
<dbReference type="InterPro" id="IPR024652">
    <property type="entry name" value="Trichodiene_synth"/>
</dbReference>
<comment type="caution">
    <text evidence="3">The sequence shown here is derived from an EMBL/GenBank/DDBJ whole genome shotgun (WGS) entry which is preliminary data.</text>
</comment>
<sequence length="408" mass="46028">MDISSVQRALTLQEKFPHVLGVTNICGLDLSEAVSVNHINPVTRDTTFSSKPHLPTQLTIFTQSQPCAAEMPPSIMTTVIDTPSNPIQEETIRAYDIMGGGDVLKQSAIDLVRGPILSFLQRTRAVERFGPHLPDPAVDRRVREVIQSWELGIAPHKLEVPIKTGVAVGAMSYRHAPFEVQVAVALFCFAVACFDDKVIDAQGRREFLPRHYHNQTQLHVLLDKILESTHALRRLVPSYSANLIFTGLLEYCNEDVFYSDESVVASHDLKKEARNYSEYVRMIDGIPGPFIVAIWPESLFPDVKEYVQALPDAFDWINIVNDLFSFYKEALAGDSGNFVNRYARLHGKTLYQTLEDIVDRLVLRDETVRAILGEGKARDAWDSFTAGFTQFHVLAPRYKLYDVVPEFY</sequence>
<gene>
    <name evidence="3" type="ORF">QCA50_013243</name>
</gene>
<comment type="similarity">
    <text evidence="1">Belongs to the trichodiene synthase family.</text>
</comment>
<dbReference type="Proteomes" id="UP001385951">
    <property type="component" value="Unassembled WGS sequence"/>
</dbReference>
<name>A0AAW0FRC5_9APHY</name>
<keyword evidence="4" id="KW-1185">Reference proteome</keyword>